<protein>
    <submittedName>
        <fullName evidence="3">Uncharacterized protein</fullName>
    </submittedName>
</protein>
<organism evidence="3 4">
    <name type="scientific">Plakobranchus ocellatus</name>
    <dbReference type="NCBI Taxonomy" id="259542"/>
    <lineage>
        <taxon>Eukaryota</taxon>
        <taxon>Metazoa</taxon>
        <taxon>Spiralia</taxon>
        <taxon>Lophotrochozoa</taxon>
        <taxon>Mollusca</taxon>
        <taxon>Gastropoda</taxon>
        <taxon>Heterobranchia</taxon>
        <taxon>Euthyneura</taxon>
        <taxon>Panpulmonata</taxon>
        <taxon>Sacoglossa</taxon>
        <taxon>Placobranchoidea</taxon>
        <taxon>Plakobranchidae</taxon>
        <taxon>Plakobranchus</taxon>
    </lineage>
</organism>
<dbReference type="EMBL" id="BLXT01001278">
    <property type="protein sequence ID" value="GFN84102.1"/>
    <property type="molecule type" value="Genomic_DNA"/>
</dbReference>
<feature type="compositionally biased region" description="Acidic residues" evidence="1">
    <location>
        <begin position="149"/>
        <end position="176"/>
    </location>
</feature>
<keyword evidence="4" id="KW-1185">Reference proteome</keyword>
<reference evidence="3 4" key="1">
    <citation type="journal article" date="2021" name="Elife">
        <title>Chloroplast acquisition without the gene transfer in kleptoplastic sea slugs, Plakobranchus ocellatus.</title>
        <authorList>
            <person name="Maeda T."/>
            <person name="Takahashi S."/>
            <person name="Yoshida T."/>
            <person name="Shimamura S."/>
            <person name="Takaki Y."/>
            <person name="Nagai Y."/>
            <person name="Toyoda A."/>
            <person name="Suzuki Y."/>
            <person name="Arimoto A."/>
            <person name="Ishii H."/>
            <person name="Satoh N."/>
            <person name="Nishiyama T."/>
            <person name="Hasebe M."/>
            <person name="Maruyama T."/>
            <person name="Minagawa J."/>
            <person name="Obokata J."/>
            <person name="Shigenobu S."/>
        </authorList>
    </citation>
    <scope>NUCLEOTIDE SEQUENCE [LARGE SCALE GENOMIC DNA]</scope>
</reference>
<sequence length="301" mass="32533">MFLFIVITFVLAVDTVSCADCSRDCQAEKWDNAPRSKPSEICKAGREWRACLDKLLTQGCDVMSRYTQDLNSADRSCDEKDPVDAKPSSDCSAMADCSTNDEIEATSKPSKKCALAKKWRSCLVTFMNSCTVEFPFDLNKAEAMNCFLPDDDDDDDADKDGDDDDADKDGDDDDDSAGGSDSGKTTKTDDDKTGGSDSGNTTKSDDSKASGSGGDDNTGGADDDKDDDDEDEDECETSFEACDANKAKVDSAQGDLNKCVYVLGWKSCYTSVVRGKGCPADKDRDEKVAELESTYCGVRRN</sequence>
<feature type="compositionally biased region" description="Basic and acidic residues" evidence="1">
    <location>
        <begin position="184"/>
        <end position="194"/>
    </location>
</feature>
<dbReference type="AlphaFoldDB" id="A0AAV3YP31"/>
<feature type="compositionally biased region" description="Acidic residues" evidence="1">
    <location>
        <begin position="221"/>
        <end position="237"/>
    </location>
</feature>
<proteinExistence type="predicted"/>
<feature type="signal peptide" evidence="2">
    <location>
        <begin position="1"/>
        <end position="18"/>
    </location>
</feature>
<evidence type="ECO:0000256" key="2">
    <source>
        <dbReference type="SAM" id="SignalP"/>
    </source>
</evidence>
<evidence type="ECO:0000256" key="1">
    <source>
        <dbReference type="SAM" id="MobiDB-lite"/>
    </source>
</evidence>
<keyword evidence="2" id="KW-0732">Signal</keyword>
<name>A0AAV3YP31_9GAST</name>
<evidence type="ECO:0000313" key="3">
    <source>
        <dbReference type="EMBL" id="GFN84102.1"/>
    </source>
</evidence>
<comment type="caution">
    <text evidence="3">The sequence shown here is derived from an EMBL/GenBank/DDBJ whole genome shotgun (WGS) entry which is preliminary data.</text>
</comment>
<gene>
    <name evidence="3" type="ORF">PoB_001060800</name>
</gene>
<feature type="chain" id="PRO_5043999740" evidence="2">
    <location>
        <begin position="19"/>
        <end position="301"/>
    </location>
</feature>
<evidence type="ECO:0000313" key="4">
    <source>
        <dbReference type="Proteomes" id="UP000735302"/>
    </source>
</evidence>
<accession>A0AAV3YP31</accession>
<dbReference type="Proteomes" id="UP000735302">
    <property type="component" value="Unassembled WGS sequence"/>
</dbReference>
<feature type="region of interest" description="Disordered" evidence="1">
    <location>
        <begin position="149"/>
        <end position="237"/>
    </location>
</feature>